<keyword evidence="1" id="KW-1133">Transmembrane helix</keyword>
<accession>A0A183L155</accession>
<organism evidence="4">
    <name type="scientific">Schistosoma curassoni</name>
    <dbReference type="NCBI Taxonomy" id="6186"/>
    <lineage>
        <taxon>Eukaryota</taxon>
        <taxon>Metazoa</taxon>
        <taxon>Spiralia</taxon>
        <taxon>Lophotrochozoa</taxon>
        <taxon>Platyhelminthes</taxon>
        <taxon>Trematoda</taxon>
        <taxon>Digenea</taxon>
        <taxon>Strigeidida</taxon>
        <taxon>Schistosomatoidea</taxon>
        <taxon>Schistosomatidae</taxon>
        <taxon>Schistosoma</taxon>
    </lineage>
</organism>
<evidence type="ECO:0000256" key="1">
    <source>
        <dbReference type="SAM" id="Phobius"/>
    </source>
</evidence>
<dbReference type="EMBL" id="UZAK01045650">
    <property type="protein sequence ID" value="VDP74199.1"/>
    <property type="molecule type" value="Genomic_DNA"/>
</dbReference>
<dbReference type="Proteomes" id="UP000279833">
    <property type="component" value="Unassembled WGS sequence"/>
</dbReference>
<protein>
    <submittedName>
        <fullName evidence="4">Inner membrane protein</fullName>
    </submittedName>
</protein>
<reference evidence="4" key="1">
    <citation type="submission" date="2016-06" db="UniProtKB">
        <authorList>
            <consortium name="WormBaseParasite"/>
        </authorList>
    </citation>
    <scope>IDENTIFICATION</scope>
</reference>
<gene>
    <name evidence="2" type="ORF">SCUD_LOCUS21054</name>
</gene>
<evidence type="ECO:0000313" key="3">
    <source>
        <dbReference type="Proteomes" id="UP000279833"/>
    </source>
</evidence>
<evidence type="ECO:0000313" key="2">
    <source>
        <dbReference type="EMBL" id="VDP74199.1"/>
    </source>
</evidence>
<dbReference type="WBParaSite" id="SCUD_0002105701-mRNA-1">
    <property type="protein sequence ID" value="SCUD_0002105701-mRNA-1"/>
    <property type="gene ID" value="SCUD_0002105701"/>
</dbReference>
<dbReference type="AlphaFoldDB" id="A0A183L155"/>
<keyword evidence="1" id="KW-0812">Transmembrane</keyword>
<name>A0A183L155_9TREM</name>
<sequence>MFHSQPWMALAILPLSLYIEGKLLYHWIHYITFLVV</sequence>
<evidence type="ECO:0000313" key="4">
    <source>
        <dbReference type="WBParaSite" id="SCUD_0002105701-mRNA-1"/>
    </source>
</evidence>
<proteinExistence type="predicted"/>
<reference evidence="2 3" key="2">
    <citation type="submission" date="2018-11" db="EMBL/GenBank/DDBJ databases">
        <authorList>
            <consortium name="Pathogen Informatics"/>
        </authorList>
    </citation>
    <scope>NUCLEOTIDE SEQUENCE [LARGE SCALE GENOMIC DNA]</scope>
    <source>
        <strain evidence="2">Dakar</strain>
        <strain evidence="3">Dakar, Senegal</strain>
    </source>
</reference>
<feature type="transmembrane region" description="Helical" evidence="1">
    <location>
        <begin position="7"/>
        <end position="28"/>
    </location>
</feature>
<keyword evidence="3" id="KW-1185">Reference proteome</keyword>
<keyword evidence="1" id="KW-0472">Membrane</keyword>